<accession>A0ABQ0C776</accession>
<dbReference type="RefSeq" id="WP_420904459.1">
    <property type="nucleotide sequence ID" value="NZ_BAAFGK010000004.1"/>
</dbReference>
<feature type="domain" description="Integrase catalytic" evidence="1">
    <location>
        <begin position="142"/>
        <end position="337"/>
    </location>
</feature>
<evidence type="ECO:0000313" key="3">
    <source>
        <dbReference type="Proteomes" id="UP001628193"/>
    </source>
</evidence>
<name>A0ABQ0C776_9PROT</name>
<organism evidence="2 3">
    <name type="scientific">Candidatus Magnetaquiglobus chichijimensis</name>
    <dbReference type="NCBI Taxonomy" id="3141448"/>
    <lineage>
        <taxon>Bacteria</taxon>
        <taxon>Pseudomonadati</taxon>
        <taxon>Pseudomonadota</taxon>
        <taxon>Magnetococcia</taxon>
        <taxon>Magnetococcales</taxon>
        <taxon>Candidatus Magnetaquicoccaceae</taxon>
        <taxon>Candidatus Magnetaquiglobus</taxon>
    </lineage>
</organism>
<dbReference type="EMBL" id="BAAFGK010000004">
    <property type="protein sequence ID" value="GAB0056738.1"/>
    <property type="molecule type" value="Genomic_DNA"/>
</dbReference>
<dbReference type="Gene3D" id="3.30.420.10">
    <property type="entry name" value="Ribonuclease H-like superfamily/Ribonuclease H"/>
    <property type="match status" value="1"/>
</dbReference>
<dbReference type="SUPFAM" id="SSF53098">
    <property type="entry name" value="Ribonuclease H-like"/>
    <property type="match status" value="1"/>
</dbReference>
<dbReference type="PANTHER" id="PTHR35004">
    <property type="entry name" value="TRANSPOSASE RV3428C-RELATED"/>
    <property type="match status" value="1"/>
</dbReference>
<proteinExistence type="predicted"/>
<keyword evidence="3" id="KW-1185">Reference proteome</keyword>
<evidence type="ECO:0000259" key="1">
    <source>
        <dbReference type="PROSITE" id="PS50994"/>
    </source>
</evidence>
<dbReference type="PANTHER" id="PTHR35004:SF7">
    <property type="entry name" value="INTEGRASE PROTEIN"/>
    <property type="match status" value="1"/>
</dbReference>
<sequence length="581" mass="64823">MLNEMVRLEILNRVATEHARAGWREKGAIIDAGAEQLGCSRQTVFRWLADDLDYVPGRDRKPRTDKGSTALDDNSLFTIAGLVHASRRGTGKQLLSMKDAKRVAIANGMEVPVSVTTISRQLRHLGMHPCQLAAPTPHGTQQSRHPNHAWFVDASLSVLYYLGDNTLEAMNEEVFYKNKPHNFQAIEKKRLNRYVVVDHYSGAFYLEYRLGGESQENISEVFMNAIRARPGDPFHGVPFLLGMDPGSANMSHAFLNLLRNLDVKPLVHLPGNSRAKGVVEVMQRIVEQGFEWRLRHEPVNSLGHVNLLARRWSLDFNRTMVHTRHGQSRFDLWSTITPEQMRPAPGLELLKELMTSTAVKRRVDDDLTLSYKVKGWSRQDYDVRHVPGVMVHEKLLVRVSPYRAPAIDVRVPDLEPEAWFTVQPVARNEAGFAEHAAMLGEEHKAMPDTLADKARKALNAAAYGVSDPIEAEKRRKRNQPVMAGKIDAYADLLPAPAFSPVAETPGKRLAVLALPPVAVPLDTVSAAIRLRERLGRNLDAQEFQVLVARHPEGVPESALDGLCLEFSRTAAPRLMAVGGDA</sequence>
<dbReference type="Proteomes" id="UP001628193">
    <property type="component" value="Unassembled WGS sequence"/>
</dbReference>
<evidence type="ECO:0000313" key="2">
    <source>
        <dbReference type="EMBL" id="GAB0056738.1"/>
    </source>
</evidence>
<dbReference type="PROSITE" id="PS50994">
    <property type="entry name" value="INTEGRASE"/>
    <property type="match status" value="1"/>
</dbReference>
<reference evidence="2 3" key="1">
    <citation type="submission" date="2024-05" db="EMBL/GenBank/DDBJ databases">
        <authorList>
            <consortium name="Candidatus Magnetaquicoccaceae bacterium FCR-1 genome sequencing consortium"/>
            <person name="Shimoshige H."/>
            <person name="Shimamura S."/>
            <person name="Taoka A."/>
            <person name="Kobayashi H."/>
            <person name="Maekawa T."/>
        </authorList>
    </citation>
    <scope>NUCLEOTIDE SEQUENCE [LARGE SCALE GENOMIC DNA]</scope>
    <source>
        <strain evidence="2 3">FCR-1</strain>
    </source>
</reference>
<gene>
    <name evidence="2" type="ORF">SIID45300_01049</name>
</gene>
<comment type="caution">
    <text evidence="2">The sequence shown here is derived from an EMBL/GenBank/DDBJ whole genome shotgun (WGS) entry which is preliminary data.</text>
</comment>
<dbReference type="InterPro" id="IPR001584">
    <property type="entry name" value="Integrase_cat-core"/>
</dbReference>
<protein>
    <recommendedName>
        <fullName evidence="1">Integrase catalytic domain-containing protein</fullName>
    </recommendedName>
</protein>
<dbReference type="InterPro" id="IPR036397">
    <property type="entry name" value="RNaseH_sf"/>
</dbReference>
<reference evidence="2 3" key="2">
    <citation type="submission" date="2024-09" db="EMBL/GenBank/DDBJ databases">
        <title>Draft genome sequence of Candidatus Magnetaquicoccaceae bacterium FCR-1.</title>
        <authorList>
            <person name="Shimoshige H."/>
            <person name="Shimamura S."/>
            <person name="Taoka A."/>
            <person name="Kobayashi H."/>
            <person name="Maekawa T."/>
        </authorList>
    </citation>
    <scope>NUCLEOTIDE SEQUENCE [LARGE SCALE GENOMIC DNA]</scope>
    <source>
        <strain evidence="2 3">FCR-1</strain>
    </source>
</reference>
<dbReference type="InterPro" id="IPR012337">
    <property type="entry name" value="RNaseH-like_sf"/>
</dbReference>